<evidence type="ECO:0000313" key="2">
    <source>
        <dbReference type="Proteomes" id="UP000799424"/>
    </source>
</evidence>
<accession>A0A6A6ZCF4</accession>
<proteinExistence type="predicted"/>
<dbReference type="OrthoDB" id="3664397at2759"/>
<sequence>MFGFLTDPDAGLSFNAVKTITVLLLGMAGRKGTEDQIVDGARQLPCIQRMLNSRSSEKLRFDVNFPPENYRQLRLEPKLSERLKDETALARWHADVGLVMAEEEQDLAGSRRYQQDFGRPVADWEDDFNEEFDRLRMEGRRLAPQIVILPPGQENFIFANIFEGNSGGYDFAQTAWHFDRIINAMLSMPHLEKVVINVCMSCLEAVDPGHDDFYIRPDLWPSPNKLAWGRLKPRVFIPEHRAAERWLQALIDSPNNDLAKVGLVLDEDWCTNESPVGMITDALQEAGRRYADAMEHLS</sequence>
<protein>
    <submittedName>
        <fullName evidence="1">Uncharacterized protein</fullName>
    </submittedName>
</protein>
<evidence type="ECO:0000313" key="1">
    <source>
        <dbReference type="EMBL" id="KAF2818801.1"/>
    </source>
</evidence>
<dbReference type="EMBL" id="MU006249">
    <property type="protein sequence ID" value="KAF2818801.1"/>
    <property type="molecule type" value="Genomic_DNA"/>
</dbReference>
<dbReference type="Proteomes" id="UP000799424">
    <property type="component" value="Unassembled WGS sequence"/>
</dbReference>
<dbReference type="AlphaFoldDB" id="A0A6A6ZCF4"/>
<gene>
    <name evidence="1" type="ORF">CC86DRAFT_413689</name>
</gene>
<reference evidence="1" key="1">
    <citation type="journal article" date="2020" name="Stud. Mycol.">
        <title>101 Dothideomycetes genomes: a test case for predicting lifestyles and emergence of pathogens.</title>
        <authorList>
            <person name="Haridas S."/>
            <person name="Albert R."/>
            <person name="Binder M."/>
            <person name="Bloem J."/>
            <person name="Labutti K."/>
            <person name="Salamov A."/>
            <person name="Andreopoulos B."/>
            <person name="Baker S."/>
            <person name="Barry K."/>
            <person name="Bills G."/>
            <person name="Bluhm B."/>
            <person name="Cannon C."/>
            <person name="Castanera R."/>
            <person name="Culley D."/>
            <person name="Daum C."/>
            <person name="Ezra D."/>
            <person name="Gonzalez J."/>
            <person name="Henrissat B."/>
            <person name="Kuo A."/>
            <person name="Liang C."/>
            <person name="Lipzen A."/>
            <person name="Lutzoni F."/>
            <person name="Magnuson J."/>
            <person name="Mondo S."/>
            <person name="Nolan M."/>
            <person name="Ohm R."/>
            <person name="Pangilinan J."/>
            <person name="Park H.-J."/>
            <person name="Ramirez L."/>
            <person name="Alfaro M."/>
            <person name="Sun H."/>
            <person name="Tritt A."/>
            <person name="Yoshinaga Y."/>
            <person name="Zwiers L.-H."/>
            <person name="Turgeon B."/>
            <person name="Goodwin S."/>
            <person name="Spatafora J."/>
            <person name="Crous P."/>
            <person name="Grigoriev I."/>
        </authorList>
    </citation>
    <scope>NUCLEOTIDE SEQUENCE</scope>
    <source>
        <strain evidence="1">CBS 113818</strain>
    </source>
</reference>
<organism evidence="1 2">
    <name type="scientific">Ophiobolus disseminans</name>
    <dbReference type="NCBI Taxonomy" id="1469910"/>
    <lineage>
        <taxon>Eukaryota</taxon>
        <taxon>Fungi</taxon>
        <taxon>Dikarya</taxon>
        <taxon>Ascomycota</taxon>
        <taxon>Pezizomycotina</taxon>
        <taxon>Dothideomycetes</taxon>
        <taxon>Pleosporomycetidae</taxon>
        <taxon>Pleosporales</taxon>
        <taxon>Pleosporineae</taxon>
        <taxon>Phaeosphaeriaceae</taxon>
        <taxon>Ophiobolus</taxon>
    </lineage>
</organism>
<keyword evidence="2" id="KW-1185">Reference proteome</keyword>
<name>A0A6A6ZCF4_9PLEO</name>